<dbReference type="EMBL" id="BMNW01000022">
    <property type="protein sequence ID" value="GGM31187.1"/>
    <property type="molecule type" value="Genomic_DNA"/>
</dbReference>
<gene>
    <name evidence="1" type="ORF">GCM10009425_47290</name>
</gene>
<comment type="caution">
    <text evidence="1">The sequence shown here is derived from an EMBL/GenBank/DDBJ whole genome shotgun (WGS) entry which is preliminary data.</text>
</comment>
<protein>
    <submittedName>
        <fullName evidence="1">Uncharacterized protein</fullName>
    </submittedName>
</protein>
<evidence type="ECO:0000313" key="2">
    <source>
        <dbReference type="Proteomes" id="UP000616499"/>
    </source>
</evidence>
<evidence type="ECO:0000313" key="1">
    <source>
        <dbReference type="EMBL" id="GGM31187.1"/>
    </source>
</evidence>
<proteinExistence type="predicted"/>
<reference evidence="2" key="1">
    <citation type="journal article" date="2019" name="Int. J. Syst. Evol. Microbiol.">
        <title>The Global Catalogue of Microorganisms (GCM) 10K type strain sequencing project: providing services to taxonomists for standard genome sequencing and annotation.</title>
        <authorList>
            <consortium name="The Broad Institute Genomics Platform"/>
            <consortium name="The Broad Institute Genome Sequencing Center for Infectious Disease"/>
            <person name="Wu L."/>
            <person name="Ma J."/>
        </authorList>
    </citation>
    <scope>NUCLEOTIDE SEQUENCE [LARGE SCALE GENOMIC DNA]</scope>
    <source>
        <strain evidence="2">JCM 13501</strain>
    </source>
</reference>
<accession>A0ABQ2H4F3</accession>
<dbReference type="Proteomes" id="UP000616499">
    <property type="component" value="Unassembled WGS sequence"/>
</dbReference>
<keyword evidence="2" id="KW-1185">Reference proteome</keyword>
<name>A0ABQ2H4F3_9PSED</name>
<sequence length="267" mass="30417">MMSDIWRYAFPVARLRENLSAQVFYSDFDTADYARRADLNFDKERAVDKQKAKLNKIKQGLLELGPEGGVYSDGMDCFGVTGEKGLSILEAVLHKATFNVYRAILPDVLDPQKVDAHLNKIINDTPVQELDRSLSMFLINQRSKPDPELLKADSLVSADTLTETPFVRSKRAKELFDRKSIEEIQAIEATKAINELLTVRTDIDGQEIISHLSNQHIEHSTSLKKSTEEIEEKVGDTKNFSSWAKSRYEQACRDRLINGVREFFLFL</sequence>
<organism evidence="1 2">
    <name type="scientific">Pseudomonas asuensis</name>
    <dbReference type="NCBI Taxonomy" id="1825787"/>
    <lineage>
        <taxon>Bacteria</taxon>
        <taxon>Pseudomonadati</taxon>
        <taxon>Pseudomonadota</taxon>
        <taxon>Gammaproteobacteria</taxon>
        <taxon>Pseudomonadales</taxon>
        <taxon>Pseudomonadaceae</taxon>
        <taxon>Pseudomonas</taxon>
    </lineage>
</organism>